<dbReference type="AlphaFoldDB" id="A0A0C9TAS6"/>
<accession>A0A0C9TAS6</accession>
<evidence type="ECO:0000313" key="7">
    <source>
        <dbReference type="Proteomes" id="UP000054279"/>
    </source>
</evidence>
<feature type="domain" description="Nucleotide exchange factor Fes1" evidence="5">
    <location>
        <begin position="24"/>
        <end position="80"/>
    </location>
</feature>
<dbReference type="Pfam" id="PF08609">
    <property type="entry name" value="Fes1"/>
    <property type="match status" value="1"/>
</dbReference>
<evidence type="ECO:0000256" key="4">
    <source>
        <dbReference type="SAM" id="MobiDB-lite"/>
    </source>
</evidence>
<feature type="compositionally biased region" description="Basic residues" evidence="4">
    <location>
        <begin position="13"/>
        <end position="24"/>
    </location>
</feature>
<proteinExistence type="inferred from homology"/>
<evidence type="ECO:0000256" key="3">
    <source>
        <dbReference type="SAM" id="Coils"/>
    </source>
</evidence>
<dbReference type="InterPro" id="IPR050693">
    <property type="entry name" value="Hsp70_NEF-Inhibitors"/>
</dbReference>
<dbReference type="InterPro" id="IPR011989">
    <property type="entry name" value="ARM-like"/>
</dbReference>
<dbReference type="Proteomes" id="UP000054279">
    <property type="component" value="Unassembled WGS sequence"/>
</dbReference>
<comment type="similarity">
    <text evidence="1">Belongs to the FES1 family.</text>
</comment>
<sequence>MNAERSSYGRPLGRSRHHFDHTRHHLSSSAIEEILGKPDAVLMKEVMAMAQDTNTELEKRLDALDELQSLVENLDNTEDLTHLQMYPMLLNLIQEEHPDTVCRQALWIITTAVENSPKAQAECLKYEPVFRILPVLKAQPNSLNPASGQTRLKALYALTAMLLNNPEA</sequence>
<keyword evidence="2" id="KW-0677">Repeat</keyword>
<keyword evidence="7" id="KW-1185">Reference proteome</keyword>
<dbReference type="InterPro" id="IPR016024">
    <property type="entry name" value="ARM-type_fold"/>
</dbReference>
<dbReference type="Gene3D" id="1.25.10.10">
    <property type="entry name" value="Leucine-rich Repeat Variant"/>
    <property type="match status" value="1"/>
</dbReference>
<evidence type="ECO:0000259" key="5">
    <source>
        <dbReference type="Pfam" id="PF08609"/>
    </source>
</evidence>
<name>A0A0C9TAS6_SPHS4</name>
<feature type="non-terminal residue" evidence="6">
    <location>
        <position position="168"/>
    </location>
</feature>
<dbReference type="SUPFAM" id="SSF48371">
    <property type="entry name" value="ARM repeat"/>
    <property type="match status" value="1"/>
</dbReference>
<dbReference type="PANTHER" id="PTHR19316:SF18">
    <property type="entry name" value="HSP70-BINDING PROTEIN 1"/>
    <property type="match status" value="1"/>
</dbReference>
<protein>
    <recommendedName>
        <fullName evidence="5">Nucleotide exchange factor Fes1 domain-containing protein</fullName>
    </recommendedName>
</protein>
<feature type="coiled-coil region" evidence="3">
    <location>
        <begin position="47"/>
        <end position="80"/>
    </location>
</feature>
<dbReference type="HOGENOM" id="CLU_1590439_0_0_1"/>
<dbReference type="InterPro" id="IPR013918">
    <property type="entry name" value="Nucleotide_exch_fac_Fes1"/>
</dbReference>
<reference evidence="6 7" key="1">
    <citation type="submission" date="2014-06" db="EMBL/GenBank/DDBJ databases">
        <title>Evolutionary Origins and Diversification of the Mycorrhizal Mutualists.</title>
        <authorList>
            <consortium name="DOE Joint Genome Institute"/>
            <consortium name="Mycorrhizal Genomics Consortium"/>
            <person name="Kohler A."/>
            <person name="Kuo A."/>
            <person name="Nagy L.G."/>
            <person name="Floudas D."/>
            <person name="Copeland A."/>
            <person name="Barry K.W."/>
            <person name="Cichocki N."/>
            <person name="Veneault-Fourrey C."/>
            <person name="LaButti K."/>
            <person name="Lindquist E.A."/>
            <person name="Lipzen A."/>
            <person name="Lundell T."/>
            <person name="Morin E."/>
            <person name="Murat C."/>
            <person name="Riley R."/>
            <person name="Ohm R."/>
            <person name="Sun H."/>
            <person name="Tunlid A."/>
            <person name="Henrissat B."/>
            <person name="Grigoriev I.V."/>
            <person name="Hibbett D.S."/>
            <person name="Martin F."/>
        </authorList>
    </citation>
    <scope>NUCLEOTIDE SEQUENCE [LARGE SCALE GENOMIC DNA]</scope>
    <source>
        <strain evidence="6 7">SS14</strain>
    </source>
</reference>
<gene>
    <name evidence="6" type="ORF">M422DRAFT_272750</name>
</gene>
<evidence type="ECO:0000313" key="6">
    <source>
        <dbReference type="EMBL" id="KIJ26223.1"/>
    </source>
</evidence>
<evidence type="ECO:0000256" key="1">
    <source>
        <dbReference type="ARBA" id="ARBA00011045"/>
    </source>
</evidence>
<evidence type="ECO:0000256" key="2">
    <source>
        <dbReference type="ARBA" id="ARBA00022737"/>
    </source>
</evidence>
<dbReference type="PANTHER" id="PTHR19316">
    <property type="entry name" value="PROTEIN FOLDING REGULATOR"/>
    <property type="match status" value="1"/>
</dbReference>
<dbReference type="EMBL" id="KN837379">
    <property type="protein sequence ID" value="KIJ26223.1"/>
    <property type="molecule type" value="Genomic_DNA"/>
</dbReference>
<dbReference type="GO" id="GO:0005783">
    <property type="term" value="C:endoplasmic reticulum"/>
    <property type="evidence" value="ECO:0007669"/>
    <property type="project" value="TreeGrafter"/>
</dbReference>
<dbReference type="OrthoDB" id="10250458at2759"/>
<keyword evidence="3" id="KW-0175">Coiled coil</keyword>
<organism evidence="6 7">
    <name type="scientific">Sphaerobolus stellatus (strain SS14)</name>
    <dbReference type="NCBI Taxonomy" id="990650"/>
    <lineage>
        <taxon>Eukaryota</taxon>
        <taxon>Fungi</taxon>
        <taxon>Dikarya</taxon>
        <taxon>Basidiomycota</taxon>
        <taxon>Agaricomycotina</taxon>
        <taxon>Agaricomycetes</taxon>
        <taxon>Phallomycetidae</taxon>
        <taxon>Geastrales</taxon>
        <taxon>Sphaerobolaceae</taxon>
        <taxon>Sphaerobolus</taxon>
    </lineage>
</organism>
<dbReference type="GO" id="GO:0000774">
    <property type="term" value="F:adenyl-nucleotide exchange factor activity"/>
    <property type="evidence" value="ECO:0007669"/>
    <property type="project" value="TreeGrafter"/>
</dbReference>
<feature type="region of interest" description="Disordered" evidence="4">
    <location>
        <begin position="1"/>
        <end position="24"/>
    </location>
</feature>